<gene>
    <name evidence="2" type="ORF">AKJ09_04464</name>
</gene>
<dbReference type="InterPro" id="IPR000408">
    <property type="entry name" value="Reg_chr_condens"/>
</dbReference>
<evidence type="ECO:0000313" key="3">
    <source>
        <dbReference type="Proteomes" id="UP000064967"/>
    </source>
</evidence>
<dbReference type="PANTHER" id="PTHR45982:SF1">
    <property type="entry name" value="REGULATOR OF CHROMOSOME CONDENSATION"/>
    <property type="match status" value="1"/>
</dbReference>
<accession>A0A0K1PWA3</accession>
<dbReference type="STRING" id="1391654.AKJ09_04464"/>
<name>A0A0K1PWA3_9BACT</name>
<dbReference type="PANTHER" id="PTHR45982">
    <property type="entry name" value="REGULATOR OF CHROMOSOME CONDENSATION"/>
    <property type="match status" value="1"/>
</dbReference>
<dbReference type="GO" id="GO:0005085">
    <property type="term" value="F:guanyl-nucleotide exchange factor activity"/>
    <property type="evidence" value="ECO:0007669"/>
    <property type="project" value="TreeGrafter"/>
</dbReference>
<dbReference type="InterPro" id="IPR009091">
    <property type="entry name" value="RCC1/BLIP-II"/>
</dbReference>
<dbReference type="SUPFAM" id="SSF50985">
    <property type="entry name" value="RCC1/BLIP-II"/>
    <property type="match status" value="1"/>
</dbReference>
<dbReference type="AlphaFoldDB" id="A0A0K1PWA3"/>
<dbReference type="KEGG" id="llu:AKJ09_04464"/>
<dbReference type="Proteomes" id="UP000064967">
    <property type="component" value="Chromosome"/>
</dbReference>
<protein>
    <recommendedName>
        <fullName evidence="4">BNR repeat domain protein</fullName>
    </recommendedName>
</protein>
<organism evidence="2 3">
    <name type="scientific">Labilithrix luteola</name>
    <dbReference type="NCBI Taxonomy" id="1391654"/>
    <lineage>
        <taxon>Bacteria</taxon>
        <taxon>Pseudomonadati</taxon>
        <taxon>Myxococcota</taxon>
        <taxon>Polyangia</taxon>
        <taxon>Polyangiales</taxon>
        <taxon>Labilitrichaceae</taxon>
        <taxon>Labilithrix</taxon>
    </lineage>
</organism>
<reference evidence="2 3" key="1">
    <citation type="submission" date="2015-08" db="EMBL/GenBank/DDBJ databases">
        <authorList>
            <person name="Babu N.S."/>
            <person name="Beckwith C.J."/>
            <person name="Beseler K.G."/>
            <person name="Brison A."/>
            <person name="Carone J.V."/>
            <person name="Caskin T.P."/>
            <person name="Diamond M."/>
            <person name="Durham M.E."/>
            <person name="Foxe J.M."/>
            <person name="Go M."/>
            <person name="Henderson B.A."/>
            <person name="Jones I.B."/>
            <person name="McGettigan J.A."/>
            <person name="Micheletti S.J."/>
            <person name="Nasrallah M.E."/>
            <person name="Ortiz D."/>
            <person name="Piller C.R."/>
            <person name="Privatt S.R."/>
            <person name="Schneider S.L."/>
            <person name="Sharp S."/>
            <person name="Smith T.C."/>
            <person name="Stanton J.D."/>
            <person name="Ullery H.E."/>
            <person name="Wilson R.J."/>
            <person name="Serrano M.G."/>
            <person name="Buck G."/>
            <person name="Lee V."/>
            <person name="Wang Y."/>
            <person name="Carvalho R."/>
            <person name="Voegtly L."/>
            <person name="Shi R."/>
            <person name="Duckworth R."/>
            <person name="Johnson A."/>
            <person name="Loviza R."/>
            <person name="Walstead R."/>
            <person name="Shah Z."/>
            <person name="Kiflezghi M."/>
            <person name="Wade K."/>
            <person name="Ball S.L."/>
            <person name="Bradley K.W."/>
            <person name="Asai D.J."/>
            <person name="Bowman C.A."/>
            <person name="Russell D.A."/>
            <person name="Pope W.H."/>
            <person name="Jacobs-Sera D."/>
            <person name="Hendrix R.W."/>
            <person name="Hatfull G.F."/>
        </authorList>
    </citation>
    <scope>NUCLEOTIDE SEQUENCE [LARGE SCALE GENOMIC DNA]</scope>
    <source>
        <strain evidence="2 3">DSM 27648</strain>
    </source>
</reference>
<dbReference type="Pfam" id="PF00415">
    <property type="entry name" value="RCC1"/>
    <property type="match status" value="1"/>
</dbReference>
<dbReference type="Pfam" id="PF13540">
    <property type="entry name" value="RCC1_2"/>
    <property type="match status" value="2"/>
</dbReference>
<dbReference type="InterPro" id="IPR051553">
    <property type="entry name" value="Ran_GTPase-activating"/>
</dbReference>
<dbReference type="RefSeq" id="WP_146648884.1">
    <property type="nucleotide sequence ID" value="NZ_CP012333.1"/>
</dbReference>
<sequence length="415" mass="42274">MVVGDDAAAPQEASAGDAGVDAESPRDAAWVDVTALPVSCASQPCATSLVTTFGADGDPGEGFCALLSDGTVACWGANRGGQLGRGEDAATIPSSNAERVVGLSNIVKLDHTCAIDKDGAVWCWGTGPFLRDDVGAVTTERAPVKLNLPAATAVGVGKAAACAGTGGSGGGGEVLCWGSNGDGQLGPPSRDEDLGAPRPMPLPSGAPVRSITVGRATLVLREDGTMVTWGANPPIGRVSPFFPDPNPQSAALKGVFMLDLADDNACATAGGTGYCWGAPVVPLERGNGSITERGIPMPVVTPEPIVQMATTHGYMRDDGIWQRYRWCASSVSGVVYCLGPNDSGQAGDGTQIYAYKAVQVEGLKEQAADVKTTPNTTCALLTSGKIYCWGSNSTGQLGNGQVKGRSLVPVEVVLP</sequence>
<proteinExistence type="predicted"/>
<feature type="region of interest" description="Disordered" evidence="1">
    <location>
        <begin position="1"/>
        <end position="23"/>
    </location>
</feature>
<dbReference type="EMBL" id="CP012333">
    <property type="protein sequence ID" value="AKU97800.1"/>
    <property type="molecule type" value="Genomic_DNA"/>
</dbReference>
<evidence type="ECO:0000313" key="2">
    <source>
        <dbReference type="EMBL" id="AKU97800.1"/>
    </source>
</evidence>
<dbReference type="OrthoDB" id="9758365at2"/>
<feature type="region of interest" description="Disordered" evidence="1">
    <location>
        <begin position="180"/>
        <end position="207"/>
    </location>
</feature>
<evidence type="ECO:0008006" key="4">
    <source>
        <dbReference type="Google" id="ProtNLM"/>
    </source>
</evidence>
<dbReference type="PROSITE" id="PS50012">
    <property type="entry name" value="RCC1_3"/>
    <property type="match status" value="2"/>
</dbReference>
<dbReference type="GO" id="GO:0005737">
    <property type="term" value="C:cytoplasm"/>
    <property type="evidence" value="ECO:0007669"/>
    <property type="project" value="TreeGrafter"/>
</dbReference>
<dbReference type="Gene3D" id="2.130.10.30">
    <property type="entry name" value="Regulator of chromosome condensation 1/beta-lactamase-inhibitor protein II"/>
    <property type="match status" value="2"/>
</dbReference>
<evidence type="ECO:0000256" key="1">
    <source>
        <dbReference type="SAM" id="MobiDB-lite"/>
    </source>
</evidence>
<keyword evidence="3" id="KW-1185">Reference proteome</keyword>